<reference evidence="2 3" key="1">
    <citation type="submission" date="2020-03" db="EMBL/GenBank/DDBJ databases">
        <title>Genomic analysis of Bacteroides faecium CBA7301.</title>
        <authorList>
            <person name="Kim J."/>
            <person name="Roh S.W."/>
        </authorList>
    </citation>
    <scope>NUCLEOTIDE SEQUENCE [LARGE SCALE GENOMIC DNA]</scope>
    <source>
        <strain evidence="2 3">CBA7301</strain>
    </source>
</reference>
<dbReference type="PROSITE" id="PS51257">
    <property type="entry name" value="PROKAR_LIPOPROTEIN"/>
    <property type="match status" value="1"/>
</dbReference>
<dbReference type="Gene3D" id="1.25.40.390">
    <property type="match status" value="1"/>
</dbReference>
<name>A0A6H0KT49_9BACE</name>
<dbReference type="EMBL" id="CP050831">
    <property type="protein sequence ID" value="QIU96475.1"/>
    <property type="molecule type" value="Genomic_DNA"/>
</dbReference>
<keyword evidence="2" id="KW-0449">Lipoprotein</keyword>
<evidence type="ECO:0000313" key="2">
    <source>
        <dbReference type="EMBL" id="QIU96475.1"/>
    </source>
</evidence>
<gene>
    <name evidence="2" type="ORF">BacF7301_20985</name>
</gene>
<protein>
    <submittedName>
        <fullName evidence="2">SusD/RagB family nutrient-binding outer membrane lipoprotein</fullName>
    </submittedName>
</protein>
<dbReference type="Pfam" id="PF12741">
    <property type="entry name" value="SusD-like"/>
    <property type="match status" value="1"/>
</dbReference>
<dbReference type="SUPFAM" id="SSF48452">
    <property type="entry name" value="TPR-like"/>
    <property type="match status" value="1"/>
</dbReference>
<dbReference type="InterPro" id="IPR011990">
    <property type="entry name" value="TPR-like_helical_dom_sf"/>
</dbReference>
<dbReference type="KEGG" id="bfc:BacF7301_20985"/>
<dbReference type="InterPro" id="IPR024302">
    <property type="entry name" value="SusD-like"/>
</dbReference>
<keyword evidence="1" id="KW-0732">Signal</keyword>
<feature type="signal peptide" evidence="1">
    <location>
        <begin position="1"/>
        <end position="21"/>
    </location>
</feature>
<feature type="chain" id="PRO_5026359931" evidence="1">
    <location>
        <begin position="22"/>
        <end position="527"/>
    </location>
</feature>
<keyword evidence="3" id="KW-1185">Reference proteome</keyword>
<organism evidence="2 3">
    <name type="scientific">Bacteroides faecium</name>
    <dbReference type="NCBI Taxonomy" id="2715212"/>
    <lineage>
        <taxon>Bacteria</taxon>
        <taxon>Pseudomonadati</taxon>
        <taxon>Bacteroidota</taxon>
        <taxon>Bacteroidia</taxon>
        <taxon>Bacteroidales</taxon>
        <taxon>Bacteroidaceae</taxon>
        <taxon>Bacteroides</taxon>
    </lineage>
</organism>
<accession>A0A6H0KT49</accession>
<evidence type="ECO:0000256" key="1">
    <source>
        <dbReference type="SAM" id="SignalP"/>
    </source>
</evidence>
<dbReference type="AlphaFoldDB" id="A0A6H0KT49"/>
<evidence type="ECO:0000313" key="3">
    <source>
        <dbReference type="Proteomes" id="UP000501780"/>
    </source>
</evidence>
<sequence length="527" mass="59322">MKYLKHISHVAVALISLLALGSCMDADINRNPFETTQAEMERDNYIIGSNLKTLEAQVIPTQEHLYQFMEAMCGGSYGGYFSETRTGWGEKYSTYNPKSDWLKASFSDPIVNIYPSYRKILRIENAAVPQAIAKILRVAVMHRTTDMFGPIPYSKIISQDENADALSAAYDSQKDVYMQMFKELEEADKTLTENIMLDASALKKLDDVYYGNIEKWSKYLHSLQLRMAMRLSYIPEMKTEAQRIAETAVAAGVIEDNADNAQLHVAENRSALCFNNWGDYRIGADIICYMNGYQDPRLEKYFTKGAGKDAAGYYGLRIGIQPTGVSDDALISTYSNRLMTDTDPYIWMTAAEVAFLRAEGELRKWSMGGAAKDFYEKGIALSFDQYGVSGAAAYASNNSLRPSPYTDPLGKYNTSAPSSITIAWNEETEGNHFEENLERIITQKWIAIYPLGIEAWSEHRRTGYPKMLPIVDNKSSFSNLTDIGIRRLHYPAEEYSLDGGHVAEAVQMLGSDGINVRLWWDCNPNVE</sequence>
<proteinExistence type="predicted"/>
<dbReference type="Proteomes" id="UP000501780">
    <property type="component" value="Chromosome"/>
</dbReference>